<dbReference type="PANTHER" id="PTHR30492:SF0">
    <property type="entry name" value="METHYLGLYOXAL SYNTHASE"/>
    <property type="match status" value="1"/>
</dbReference>
<comment type="caution">
    <text evidence="2">The sequence shown here is derived from an EMBL/GenBank/DDBJ whole genome shotgun (WGS) entry which is preliminary data.</text>
</comment>
<feature type="domain" description="MGS-like" evidence="1">
    <location>
        <begin position="1"/>
        <end position="72"/>
    </location>
</feature>
<dbReference type="EC" id="4.2.3.3" evidence="2"/>
<dbReference type="PANTHER" id="PTHR30492">
    <property type="entry name" value="METHYLGLYOXAL SYNTHASE"/>
    <property type="match status" value="1"/>
</dbReference>
<accession>A0A645GYG3</accession>
<protein>
    <submittedName>
        <fullName evidence="2">Methylglyoxal synthase</fullName>
        <ecNumber evidence="2">4.2.3.3</ecNumber>
    </submittedName>
</protein>
<dbReference type="NCBIfam" id="NF003559">
    <property type="entry name" value="PRK05234.1"/>
    <property type="match status" value="1"/>
</dbReference>
<sequence>MLIFFWDPLEAQPHDPDVKALLRIAAVYDIPVANNRATADFLISSEYMNQEYKHEVFDYNKILEERVKTLSK</sequence>
<dbReference type="SUPFAM" id="SSF52335">
    <property type="entry name" value="Methylglyoxal synthase-like"/>
    <property type="match status" value="1"/>
</dbReference>
<keyword evidence="2" id="KW-0456">Lyase</keyword>
<proteinExistence type="predicted"/>
<dbReference type="InterPro" id="IPR036914">
    <property type="entry name" value="MGS-like_dom_sf"/>
</dbReference>
<dbReference type="Gene3D" id="3.40.50.1380">
    <property type="entry name" value="Methylglyoxal synthase-like domain"/>
    <property type="match status" value="1"/>
</dbReference>
<dbReference type="AlphaFoldDB" id="A0A645GYG3"/>
<dbReference type="GO" id="GO:0005829">
    <property type="term" value="C:cytosol"/>
    <property type="evidence" value="ECO:0007669"/>
    <property type="project" value="TreeGrafter"/>
</dbReference>
<name>A0A645GYG3_9ZZZZ</name>
<dbReference type="InterPro" id="IPR004363">
    <property type="entry name" value="Methylgl_synth"/>
</dbReference>
<evidence type="ECO:0000313" key="2">
    <source>
        <dbReference type="EMBL" id="MPN29074.1"/>
    </source>
</evidence>
<dbReference type="GO" id="GO:0008929">
    <property type="term" value="F:methylglyoxal synthase activity"/>
    <property type="evidence" value="ECO:0007669"/>
    <property type="project" value="UniProtKB-EC"/>
</dbReference>
<evidence type="ECO:0000259" key="1">
    <source>
        <dbReference type="PROSITE" id="PS51855"/>
    </source>
</evidence>
<dbReference type="EMBL" id="VSSQ01079602">
    <property type="protein sequence ID" value="MPN29074.1"/>
    <property type="molecule type" value="Genomic_DNA"/>
</dbReference>
<dbReference type="InterPro" id="IPR011607">
    <property type="entry name" value="MGS-like_dom"/>
</dbReference>
<gene>
    <name evidence="2" type="primary">mgsA_21</name>
    <name evidence="2" type="ORF">SDC9_176523</name>
</gene>
<dbReference type="GO" id="GO:0019242">
    <property type="term" value="P:methylglyoxal biosynthetic process"/>
    <property type="evidence" value="ECO:0007669"/>
    <property type="project" value="InterPro"/>
</dbReference>
<dbReference type="PROSITE" id="PS51855">
    <property type="entry name" value="MGS"/>
    <property type="match status" value="1"/>
</dbReference>
<organism evidence="2">
    <name type="scientific">bioreactor metagenome</name>
    <dbReference type="NCBI Taxonomy" id="1076179"/>
    <lineage>
        <taxon>unclassified sequences</taxon>
        <taxon>metagenomes</taxon>
        <taxon>ecological metagenomes</taxon>
    </lineage>
</organism>
<reference evidence="2" key="1">
    <citation type="submission" date="2019-08" db="EMBL/GenBank/DDBJ databases">
        <authorList>
            <person name="Kucharzyk K."/>
            <person name="Murdoch R.W."/>
            <person name="Higgins S."/>
            <person name="Loffler F."/>
        </authorList>
    </citation>
    <scope>NUCLEOTIDE SEQUENCE</scope>
</reference>